<evidence type="ECO:0000256" key="1">
    <source>
        <dbReference type="ARBA" id="ARBA00009369"/>
    </source>
</evidence>
<dbReference type="AlphaFoldDB" id="A0A918P046"/>
<evidence type="ECO:0000256" key="3">
    <source>
        <dbReference type="ARBA" id="ARBA00022960"/>
    </source>
</evidence>
<keyword evidence="9" id="KW-1185">Reference proteome</keyword>
<evidence type="ECO:0000313" key="9">
    <source>
        <dbReference type="Proteomes" id="UP000645257"/>
    </source>
</evidence>
<dbReference type="PANTHER" id="PTHR34138">
    <property type="entry name" value="CELL SHAPE-DETERMINING PROTEIN MREC"/>
    <property type="match status" value="1"/>
</dbReference>
<dbReference type="GO" id="GO:0005886">
    <property type="term" value="C:plasma membrane"/>
    <property type="evidence" value="ECO:0007669"/>
    <property type="project" value="TreeGrafter"/>
</dbReference>
<protein>
    <recommendedName>
        <fullName evidence="2 5">Cell shape-determining protein MreC</fullName>
    </recommendedName>
    <alternativeName>
        <fullName evidence="4 5">Cell shape protein MreC</fullName>
    </alternativeName>
</protein>
<dbReference type="GO" id="GO:0008360">
    <property type="term" value="P:regulation of cell shape"/>
    <property type="evidence" value="ECO:0007669"/>
    <property type="project" value="UniProtKB-KW"/>
</dbReference>
<dbReference type="InterPro" id="IPR055342">
    <property type="entry name" value="MreC_beta-barrel_core"/>
</dbReference>
<evidence type="ECO:0000313" key="8">
    <source>
        <dbReference type="EMBL" id="GGY09219.1"/>
    </source>
</evidence>
<comment type="caution">
    <text evidence="8">The sequence shown here is derived from an EMBL/GenBank/DDBJ whole genome shotgun (WGS) entry which is preliminary data.</text>
</comment>
<dbReference type="InterPro" id="IPR042177">
    <property type="entry name" value="Cell/Rod_1"/>
</dbReference>
<evidence type="ECO:0000256" key="5">
    <source>
        <dbReference type="PIRNR" id="PIRNR038471"/>
    </source>
</evidence>
<organism evidence="8 9">
    <name type="scientific">Paludibacterium paludis</name>
    <dbReference type="NCBI Taxonomy" id="1225769"/>
    <lineage>
        <taxon>Bacteria</taxon>
        <taxon>Pseudomonadati</taxon>
        <taxon>Pseudomonadota</taxon>
        <taxon>Betaproteobacteria</taxon>
        <taxon>Neisseriales</taxon>
        <taxon>Chromobacteriaceae</taxon>
        <taxon>Paludibacterium</taxon>
    </lineage>
</organism>
<comment type="function">
    <text evidence="5">Involved in formation and maintenance of cell shape.</text>
</comment>
<dbReference type="PIRSF" id="PIRSF038471">
    <property type="entry name" value="MreC"/>
    <property type="match status" value="1"/>
</dbReference>
<feature type="region of interest" description="Disordered" evidence="6">
    <location>
        <begin position="289"/>
        <end position="313"/>
    </location>
</feature>
<dbReference type="Gene3D" id="2.40.10.350">
    <property type="entry name" value="Rod shape-determining protein MreC, domain 2"/>
    <property type="match status" value="1"/>
</dbReference>
<feature type="domain" description="Rod shape-determining protein MreC beta-barrel core" evidence="7">
    <location>
        <begin position="139"/>
        <end position="283"/>
    </location>
</feature>
<gene>
    <name evidence="8" type="ORF">GCM10011289_09960</name>
</gene>
<sequence>MPAPQGAVVFQMDFANNPSFIRQGPSPAARLALCAALSVTLLISDSQFGLMEQVRQGLSVAFYPLQRAVNMPVTAARAVSDFFTTQASLQADNNALRNRHLAMAARLQRLETLEHDYETLRQLNHLKSARRDAGELAEVLYTGRDPFSYKIIIDKGEDAKLRPGQPVVDEQGLIGQVTRVQPLTAEVTLVVDKTLMIPVMLQRTGARAILYGYGGGVDVRYLPVHADVQSGDLFVTSGIDGLYPEGIPVARISRVDRNGDTAFIRLAAVPVAGVQRGRYVMVLDEKAHVPARPAEPPPPAPKAKKKSAEDEDN</sequence>
<keyword evidence="3 5" id="KW-0133">Cell shape</keyword>
<dbReference type="Gene3D" id="2.40.10.340">
    <property type="entry name" value="Rod shape-determining protein MreC, domain 1"/>
    <property type="match status" value="1"/>
</dbReference>
<dbReference type="NCBIfam" id="TIGR00219">
    <property type="entry name" value="mreC"/>
    <property type="match status" value="1"/>
</dbReference>
<accession>A0A918P046</accession>
<evidence type="ECO:0000256" key="6">
    <source>
        <dbReference type="SAM" id="MobiDB-lite"/>
    </source>
</evidence>
<reference evidence="8" key="1">
    <citation type="journal article" date="2014" name="Int. J. Syst. Evol. Microbiol.">
        <title>Complete genome sequence of Corynebacterium casei LMG S-19264T (=DSM 44701T), isolated from a smear-ripened cheese.</title>
        <authorList>
            <consortium name="US DOE Joint Genome Institute (JGI-PGF)"/>
            <person name="Walter F."/>
            <person name="Albersmeier A."/>
            <person name="Kalinowski J."/>
            <person name="Ruckert C."/>
        </authorList>
    </citation>
    <scope>NUCLEOTIDE SEQUENCE</scope>
    <source>
        <strain evidence="8">KCTC 32182</strain>
    </source>
</reference>
<dbReference type="PANTHER" id="PTHR34138:SF1">
    <property type="entry name" value="CELL SHAPE-DETERMINING PROTEIN MREC"/>
    <property type="match status" value="1"/>
</dbReference>
<reference evidence="8" key="2">
    <citation type="submission" date="2020-09" db="EMBL/GenBank/DDBJ databases">
        <authorList>
            <person name="Sun Q."/>
            <person name="Kim S."/>
        </authorList>
    </citation>
    <scope>NUCLEOTIDE SEQUENCE</scope>
    <source>
        <strain evidence="8">KCTC 32182</strain>
    </source>
</reference>
<evidence type="ECO:0000256" key="2">
    <source>
        <dbReference type="ARBA" id="ARBA00013855"/>
    </source>
</evidence>
<dbReference type="InterPro" id="IPR042175">
    <property type="entry name" value="Cell/Rod_MreC_2"/>
</dbReference>
<dbReference type="Proteomes" id="UP000645257">
    <property type="component" value="Unassembled WGS sequence"/>
</dbReference>
<evidence type="ECO:0000259" key="7">
    <source>
        <dbReference type="Pfam" id="PF04085"/>
    </source>
</evidence>
<dbReference type="Pfam" id="PF04085">
    <property type="entry name" value="MreC"/>
    <property type="match status" value="1"/>
</dbReference>
<proteinExistence type="inferred from homology"/>
<evidence type="ECO:0000256" key="4">
    <source>
        <dbReference type="ARBA" id="ARBA00032089"/>
    </source>
</evidence>
<name>A0A918P046_9NEIS</name>
<comment type="similarity">
    <text evidence="1 5">Belongs to the MreC family.</text>
</comment>
<dbReference type="EMBL" id="BMYX01000004">
    <property type="protein sequence ID" value="GGY09219.1"/>
    <property type="molecule type" value="Genomic_DNA"/>
</dbReference>
<dbReference type="InterPro" id="IPR007221">
    <property type="entry name" value="MreC"/>
</dbReference>